<dbReference type="PANTHER" id="PTHR14143:SF1">
    <property type="entry name" value="IRG-TYPE G DOMAIN-CONTAINING PROTEIN"/>
    <property type="match status" value="1"/>
</dbReference>
<accession>A0A914D9D4</accession>
<dbReference type="PROSITE" id="PS51716">
    <property type="entry name" value="G_IRG"/>
    <property type="match status" value="1"/>
</dbReference>
<dbReference type="InterPro" id="IPR027417">
    <property type="entry name" value="P-loop_NTPase"/>
</dbReference>
<dbReference type="AlphaFoldDB" id="A0A914D9D4"/>
<dbReference type="InterPro" id="IPR030385">
    <property type="entry name" value="G_IRG_dom"/>
</dbReference>
<evidence type="ECO:0000256" key="1">
    <source>
        <dbReference type="ARBA" id="ARBA00005429"/>
    </source>
</evidence>
<dbReference type="Proteomes" id="UP000887540">
    <property type="component" value="Unplaced"/>
</dbReference>
<dbReference type="PANTHER" id="PTHR14143">
    <property type="entry name" value="INTERFERON-INDUCIBLE GTPASE FAMILY MEMBER"/>
    <property type="match status" value="1"/>
</dbReference>
<dbReference type="GO" id="GO:0016020">
    <property type="term" value="C:membrane"/>
    <property type="evidence" value="ECO:0007669"/>
    <property type="project" value="InterPro"/>
</dbReference>
<protein>
    <submittedName>
        <fullName evidence="4">IRG-type G domain-containing protein</fullName>
    </submittedName>
</protein>
<name>A0A914D9D4_9BILA</name>
<dbReference type="SUPFAM" id="SSF52540">
    <property type="entry name" value="P-loop containing nucleoside triphosphate hydrolases"/>
    <property type="match status" value="1"/>
</dbReference>
<dbReference type="Gene3D" id="3.40.50.300">
    <property type="entry name" value="P-loop containing nucleotide triphosphate hydrolases"/>
    <property type="match status" value="1"/>
</dbReference>
<feature type="domain" description="IRG-type G" evidence="2">
    <location>
        <begin position="1"/>
        <end position="191"/>
    </location>
</feature>
<comment type="similarity">
    <text evidence="1">Belongs to the TRAFAC class dynamin-like GTPase superfamily. IRG family.</text>
</comment>
<keyword evidence="3" id="KW-1185">Reference proteome</keyword>
<dbReference type="GO" id="GO:0005525">
    <property type="term" value="F:GTP binding"/>
    <property type="evidence" value="ECO:0007669"/>
    <property type="project" value="InterPro"/>
</dbReference>
<evidence type="ECO:0000313" key="4">
    <source>
        <dbReference type="WBParaSite" id="ACRNAN_scaffold20224.g30696.t1"/>
    </source>
</evidence>
<dbReference type="InterPro" id="IPR007743">
    <property type="entry name" value="Immunity-related_GTPase-like"/>
</dbReference>
<evidence type="ECO:0000259" key="2">
    <source>
        <dbReference type="PROSITE" id="PS51716"/>
    </source>
</evidence>
<organism evidence="3 4">
    <name type="scientific">Acrobeloides nanus</name>
    <dbReference type="NCBI Taxonomy" id="290746"/>
    <lineage>
        <taxon>Eukaryota</taxon>
        <taxon>Metazoa</taxon>
        <taxon>Ecdysozoa</taxon>
        <taxon>Nematoda</taxon>
        <taxon>Chromadorea</taxon>
        <taxon>Rhabditida</taxon>
        <taxon>Tylenchina</taxon>
        <taxon>Cephalobomorpha</taxon>
        <taxon>Cephaloboidea</taxon>
        <taxon>Cephalobidae</taxon>
        <taxon>Acrobeloides</taxon>
    </lineage>
</organism>
<reference evidence="4" key="1">
    <citation type="submission" date="2022-11" db="UniProtKB">
        <authorList>
            <consortium name="WormBaseParasite"/>
        </authorList>
    </citation>
    <scope>IDENTIFICATION</scope>
</reference>
<dbReference type="Pfam" id="PF05049">
    <property type="entry name" value="IIGP"/>
    <property type="match status" value="1"/>
</dbReference>
<evidence type="ECO:0000313" key="3">
    <source>
        <dbReference type="Proteomes" id="UP000887540"/>
    </source>
</evidence>
<proteinExistence type="inferred from homology"/>
<sequence>NYLNIATVGHVKTGKSTLINSLRGLRATHPLGAPVGVGEVTTEAKCYDFHETLPNVKLYDFPGAGTISHPEENYFFRNGLCFLDVIIVMLQATMCVEEINLTRDAIRYNVPVIFVRSKMDSIFDDMYHDEKINDKSQETANQVLRELKEKHRRYVSEHAKDLLHVPIYHISSRSVYKIMDFINSRVYETNPEAAVSLQRLINFEERQFFEELLTRTEERLTPGGRRVSLYNDFPTTSRNET</sequence>
<dbReference type="WBParaSite" id="ACRNAN_scaffold20224.g30696.t1">
    <property type="protein sequence ID" value="ACRNAN_scaffold20224.g30696.t1"/>
    <property type="gene ID" value="ACRNAN_scaffold20224.g30696"/>
</dbReference>